<evidence type="ECO:0000256" key="5">
    <source>
        <dbReference type="ARBA" id="ARBA00023136"/>
    </source>
</evidence>
<dbReference type="Gene3D" id="2.30.30.40">
    <property type="entry name" value="SH3 Domains"/>
    <property type="match status" value="1"/>
</dbReference>
<evidence type="ECO:0000313" key="11">
    <source>
        <dbReference type="Proteomes" id="UP000002383"/>
    </source>
</evidence>
<dbReference type="RefSeq" id="WP_012639083.1">
    <property type="nucleotide sequence ID" value="NC_011901.1"/>
</dbReference>
<keyword evidence="11" id="KW-1185">Reference proteome</keyword>
<accession>B8GM21</accession>
<evidence type="ECO:0000256" key="4">
    <source>
        <dbReference type="ARBA" id="ARBA00022989"/>
    </source>
</evidence>
<dbReference type="GO" id="GO:0016020">
    <property type="term" value="C:membrane"/>
    <property type="evidence" value="ECO:0007669"/>
    <property type="project" value="UniProtKB-SubCell"/>
</dbReference>
<keyword evidence="3 8" id="KW-0732">Signal</keyword>
<evidence type="ECO:0000259" key="9">
    <source>
        <dbReference type="SMART" id="SM00287"/>
    </source>
</evidence>
<feature type="coiled-coil region" evidence="6">
    <location>
        <begin position="83"/>
        <end position="183"/>
    </location>
</feature>
<evidence type="ECO:0000313" key="10">
    <source>
        <dbReference type="EMBL" id="ACL73608.1"/>
    </source>
</evidence>
<keyword evidence="2 7" id="KW-0812">Transmembrane</keyword>
<evidence type="ECO:0000256" key="3">
    <source>
        <dbReference type="ARBA" id="ARBA00022729"/>
    </source>
</evidence>
<dbReference type="InterPro" id="IPR003646">
    <property type="entry name" value="SH3-like_bac-type"/>
</dbReference>
<dbReference type="Pfam" id="PF08239">
    <property type="entry name" value="SH3_3"/>
    <property type="match status" value="1"/>
</dbReference>
<comment type="subcellular location">
    <subcellularLocation>
        <location evidence="1">Membrane</location>
        <topology evidence="1">Single-pass membrane protein</topology>
    </subcellularLocation>
</comment>
<dbReference type="SMART" id="SM00287">
    <property type="entry name" value="SH3b"/>
    <property type="match status" value="1"/>
</dbReference>
<evidence type="ECO:0000256" key="7">
    <source>
        <dbReference type="SAM" id="Phobius"/>
    </source>
</evidence>
<dbReference type="HOGENOM" id="CLU_094106_1_1_6"/>
<dbReference type="EMBL" id="CP001339">
    <property type="protein sequence ID" value="ACL73608.1"/>
    <property type="molecule type" value="Genomic_DNA"/>
</dbReference>
<dbReference type="KEGG" id="tgr:Tgr7_2532"/>
<feature type="chain" id="PRO_5002873016" description="SH3b domain-containing protein" evidence="8">
    <location>
        <begin position="20"/>
        <end position="219"/>
    </location>
</feature>
<dbReference type="Proteomes" id="UP000002383">
    <property type="component" value="Chromosome"/>
</dbReference>
<evidence type="ECO:0000256" key="1">
    <source>
        <dbReference type="ARBA" id="ARBA00004167"/>
    </source>
</evidence>
<dbReference type="InterPro" id="IPR016476">
    <property type="entry name" value="SH3_dom_pro"/>
</dbReference>
<dbReference type="AlphaFoldDB" id="B8GM21"/>
<reference evidence="10 11" key="1">
    <citation type="journal article" date="2011" name="Stand. Genomic Sci.">
        <title>Complete genome sequence of 'Thioalkalivibrio sulfidophilus' HL-EbGr7.</title>
        <authorList>
            <person name="Muyzer G."/>
            <person name="Sorokin D.Y."/>
            <person name="Mavromatis K."/>
            <person name="Lapidus A."/>
            <person name="Clum A."/>
            <person name="Ivanova N."/>
            <person name="Pati A."/>
            <person name="d'Haeseleer P."/>
            <person name="Woyke T."/>
            <person name="Kyrpides N.C."/>
        </authorList>
    </citation>
    <scope>NUCLEOTIDE SEQUENCE [LARGE SCALE GENOMIC DNA]</scope>
    <source>
        <strain evidence="10 11">HL-EbGR7</strain>
    </source>
</reference>
<organism evidence="10 11">
    <name type="scientific">Thioalkalivibrio sulfidiphilus (strain HL-EbGR7)</name>
    <dbReference type="NCBI Taxonomy" id="396588"/>
    <lineage>
        <taxon>Bacteria</taxon>
        <taxon>Pseudomonadati</taxon>
        <taxon>Pseudomonadota</taxon>
        <taxon>Gammaproteobacteria</taxon>
        <taxon>Chromatiales</taxon>
        <taxon>Ectothiorhodospiraceae</taxon>
        <taxon>Thioalkalivibrio</taxon>
    </lineage>
</organism>
<dbReference type="STRING" id="396588.Tgr7_2532"/>
<keyword evidence="6" id="KW-0175">Coiled coil</keyword>
<sequence length="219" mass="24939" precursor="true">MKSVVLLLCLLLFSAALHAETAYISDDLNVAIRSGKTFQHRIMRFVPSGARVEVLQRDEDGYVLIRTQEGTEGWLEGSNLANQPHARDRLAQVERQLATLRDQRGELQGQIQALRGERDEALGQVRQTQSELERLATEMENLRQAAARPLELAEDNERLRGLLGQTRTRAETLERELAEVKQTEQREWFMVGAGVTVGSILLGIILTRIRWRRRNDGWS</sequence>
<keyword evidence="5 7" id="KW-0472">Membrane</keyword>
<name>B8GM21_THISH</name>
<gene>
    <name evidence="10" type="ordered locus">Tgr7_2532</name>
</gene>
<evidence type="ECO:0000256" key="2">
    <source>
        <dbReference type="ARBA" id="ARBA00022692"/>
    </source>
</evidence>
<evidence type="ECO:0000256" key="6">
    <source>
        <dbReference type="SAM" id="Coils"/>
    </source>
</evidence>
<protein>
    <recommendedName>
        <fullName evidence="9">SH3b domain-containing protein</fullName>
    </recommendedName>
</protein>
<dbReference type="PIRSF" id="PIRSF006158">
    <property type="entry name" value="UCP006158_SH3"/>
    <property type="match status" value="1"/>
</dbReference>
<feature type="domain" description="SH3b" evidence="9">
    <location>
        <begin position="19"/>
        <end position="84"/>
    </location>
</feature>
<keyword evidence="4 7" id="KW-1133">Transmembrane helix</keyword>
<feature type="transmembrane region" description="Helical" evidence="7">
    <location>
        <begin position="188"/>
        <end position="206"/>
    </location>
</feature>
<feature type="signal peptide" evidence="8">
    <location>
        <begin position="1"/>
        <end position="19"/>
    </location>
</feature>
<proteinExistence type="predicted"/>
<dbReference type="NCBIfam" id="TIGR04211">
    <property type="entry name" value="SH3_and_anchor"/>
    <property type="match status" value="1"/>
</dbReference>
<evidence type="ECO:0000256" key="8">
    <source>
        <dbReference type="SAM" id="SignalP"/>
    </source>
</evidence>
<dbReference type="eggNOG" id="COG2433">
    <property type="taxonomic scope" value="Bacteria"/>
</dbReference>